<reference evidence="2" key="1">
    <citation type="submission" date="2021-02" db="EMBL/GenBank/DDBJ databases">
        <authorList>
            <person name="Nowell W R."/>
        </authorList>
    </citation>
    <scope>NUCLEOTIDE SEQUENCE</scope>
</reference>
<proteinExistence type="predicted"/>
<dbReference type="AlphaFoldDB" id="A0A8S2EIL8"/>
<dbReference type="Proteomes" id="UP000677228">
    <property type="component" value="Unassembled WGS sequence"/>
</dbReference>
<accession>A0A8S2EIL8</accession>
<organism evidence="2 4">
    <name type="scientific">Didymodactylos carnosus</name>
    <dbReference type="NCBI Taxonomy" id="1234261"/>
    <lineage>
        <taxon>Eukaryota</taxon>
        <taxon>Metazoa</taxon>
        <taxon>Spiralia</taxon>
        <taxon>Gnathifera</taxon>
        <taxon>Rotifera</taxon>
        <taxon>Eurotatoria</taxon>
        <taxon>Bdelloidea</taxon>
        <taxon>Philodinida</taxon>
        <taxon>Philodinidae</taxon>
        <taxon>Didymodactylos</taxon>
    </lineage>
</organism>
<sequence>MFSTAAIKSGGKHFDFNIDGNIADSWKTFYDAKDSLKHVEQRLQNTLSSSRNGRAEQTSVGMHPYDNLSSTSSNYLSIQPVNRTMLKDDVQGRSSRTNNYHRTINSNSFSTAPHYLHDNESRIRSSDPKSMNYVDIPIMNDKNVLDYRMVENKRSINSTHLDTDAFLQSIRRKINKQKLAAGKFTV</sequence>
<feature type="region of interest" description="Disordered" evidence="1">
    <location>
        <begin position="86"/>
        <end position="106"/>
    </location>
</feature>
<feature type="compositionally biased region" description="Polar residues" evidence="1">
    <location>
        <begin position="92"/>
        <end position="106"/>
    </location>
</feature>
<evidence type="ECO:0000313" key="3">
    <source>
        <dbReference type="EMBL" id="CAF3985133.1"/>
    </source>
</evidence>
<gene>
    <name evidence="2" type="ORF">OVA965_LOCUS22713</name>
    <name evidence="3" type="ORF">TMI583_LOCUS23427</name>
</gene>
<evidence type="ECO:0000256" key="1">
    <source>
        <dbReference type="SAM" id="MobiDB-lite"/>
    </source>
</evidence>
<feature type="region of interest" description="Disordered" evidence="1">
    <location>
        <begin position="43"/>
        <end position="73"/>
    </location>
</feature>
<dbReference type="EMBL" id="CAJOBA010034427">
    <property type="protein sequence ID" value="CAF3985133.1"/>
    <property type="molecule type" value="Genomic_DNA"/>
</dbReference>
<evidence type="ECO:0000313" key="4">
    <source>
        <dbReference type="Proteomes" id="UP000677228"/>
    </source>
</evidence>
<name>A0A8S2EIL8_9BILA</name>
<evidence type="ECO:0000313" key="2">
    <source>
        <dbReference type="EMBL" id="CAF1173896.1"/>
    </source>
</evidence>
<comment type="caution">
    <text evidence="2">The sequence shown here is derived from an EMBL/GenBank/DDBJ whole genome shotgun (WGS) entry which is preliminary data.</text>
</comment>
<protein>
    <submittedName>
        <fullName evidence="2">Uncharacterized protein</fullName>
    </submittedName>
</protein>
<feature type="compositionally biased region" description="Polar residues" evidence="1">
    <location>
        <begin position="43"/>
        <end position="60"/>
    </location>
</feature>
<dbReference type="Proteomes" id="UP000682733">
    <property type="component" value="Unassembled WGS sequence"/>
</dbReference>
<dbReference type="EMBL" id="CAJNOK010012903">
    <property type="protein sequence ID" value="CAF1173896.1"/>
    <property type="molecule type" value="Genomic_DNA"/>
</dbReference>